<evidence type="ECO:0000313" key="3">
    <source>
        <dbReference type="Proteomes" id="UP001050975"/>
    </source>
</evidence>
<feature type="transmembrane region" description="Helical" evidence="1">
    <location>
        <begin position="141"/>
        <end position="159"/>
    </location>
</feature>
<gene>
    <name evidence="2" type="ORF">MiSe_04090</name>
</gene>
<keyword evidence="1" id="KW-0812">Transmembrane</keyword>
<reference evidence="2" key="1">
    <citation type="submission" date="2019-10" db="EMBL/GenBank/DDBJ databases">
        <title>Draft genome sequece of Microseira wollei NIES-4236.</title>
        <authorList>
            <person name="Yamaguchi H."/>
            <person name="Suzuki S."/>
            <person name="Kawachi M."/>
        </authorList>
    </citation>
    <scope>NUCLEOTIDE SEQUENCE</scope>
    <source>
        <strain evidence="2">NIES-4236</strain>
    </source>
</reference>
<proteinExistence type="predicted"/>
<feature type="transmembrane region" description="Helical" evidence="1">
    <location>
        <begin position="212"/>
        <end position="231"/>
    </location>
</feature>
<accession>A0AAV3X8G9</accession>
<feature type="transmembrane region" description="Helical" evidence="1">
    <location>
        <begin position="370"/>
        <end position="387"/>
    </location>
</feature>
<keyword evidence="3" id="KW-1185">Reference proteome</keyword>
<name>A0AAV3X8G9_9CYAN</name>
<dbReference type="RefSeq" id="WP_226573760.1">
    <property type="nucleotide sequence ID" value="NZ_BLAY01000003.1"/>
</dbReference>
<dbReference type="AlphaFoldDB" id="A0AAV3X8G9"/>
<feature type="transmembrane region" description="Helical" evidence="1">
    <location>
        <begin position="115"/>
        <end position="135"/>
    </location>
</feature>
<feature type="transmembrane region" description="Helical" evidence="1">
    <location>
        <begin position="88"/>
        <end position="108"/>
    </location>
</feature>
<sequence length="528" mass="61033">MNLENQVSRLNKWEYIVPLLASLSLLISCAIASPKKYFWNDELLSYYLLTDPSLPHLMNAWGDTFNQSPPLYFILGWFWAKVFGNTDLSLRLFSSLAICVTLTLVWIVLRRTYNFWLASIATLSVFGFSDLILYHNVEVRMYGLFSAVCALGLLVFDTINRQEKCSRKLLVTNSLIHGVIVVTHLYGLFYSGAILAAFIIRDRYFNLFRKNVYFSTISGWLFLLLLLPILINQSNNHAKWFSAIDVITFINYFVVSTKFSFFIFALLLLSVLLYISQGSHQKTFATSERNSSNLVAEISLLILAGTFIAVPVLAWIITLTIKPMLNDRYIIPTIAISWPILLAYLSSRLFADFTSIKLSWNNLLINKQKIFFLMLTIILIFHPIYHAKKLGYSSPKPGINDARYGYTELPIAMEAGHDFLPRFYYSPKPSRYFHILDWETALKNTDSAFATGDYTHLSALKRQYPLINSIQSQEFIKKYDRFLVLNEKDQKWFEWRIQNHPKYEVKSLGIADLGAWSPLELFLVKRKK</sequence>
<feature type="transmembrane region" description="Helical" evidence="1">
    <location>
        <begin position="329"/>
        <end position="350"/>
    </location>
</feature>
<organism evidence="2 3">
    <name type="scientific">Microseira wollei NIES-4236</name>
    <dbReference type="NCBI Taxonomy" id="2530354"/>
    <lineage>
        <taxon>Bacteria</taxon>
        <taxon>Bacillati</taxon>
        <taxon>Cyanobacteriota</taxon>
        <taxon>Cyanophyceae</taxon>
        <taxon>Oscillatoriophycideae</taxon>
        <taxon>Aerosakkonematales</taxon>
        <taxon>Aerosakkonemataceae</taxon>
        <taxon>Microseira</taxon>
    </lineage>
</organism>
<feature type="transmembrane region" description="Helical" evidence="1">
    <location>
        <begin position="295"/>
        <end position="317"/>
    </location>
</feature>
<keyword evidence="1" id="KW-0472">Membrane</keyword>
<comment type="caution">
    <text evidence="2">The sequence shown here is derived from an EMBL/GenBank/DDBJ whole genome shotgun (WGS) entry which is preliminary data.</text>
</comment>
<dbReference type="Proteomes" id="UP001050975">
    <property type="component" value="Unassembled WGS sequence"/>
</dbReference>
<protein>
    <recommendedName>
        <fullName evidence="4">Glycosyltransferase RgtA/B/C/D-like domain-containing protein</fullName>
    </recommendedName>
</protein>
<dbReference type="EMBL" id="BLAY01000003">
    <property type="protein sequence ID" value="GET35667.1"/>
    <property type="molecule type" value="Genomic_DNA"/>
</dbReference>
<evidence type="ECO:0000313" key="2">
    <source>
        <dbReference type="EMBL" id="GET35667.1"/>
    </source>
</evidence>
<feature type="transmembrane region" description="Helical" evidence="1">
    <location>
        <begin position="252"/>
        <end position="275"/>
    </location>
</feature>
<keyword evidence="1" id="KW-1133">Transmembrane helix</keyword>
<feature type="transmembrane region" description="Helical" evidence="1">
    <location>
        <begin position="179"/>
        <end position="200"/>
    </location>
</feature>
<evidence type="ECO:0008006" key="4">
    <source>
        <dbReference type="Google" id="ProtNLM"/>
    </source>
</evidence>
<evidence type="ECO:0000256" key="1">
    <source>
        <dbReference type="SAM" id="Phobius"/>
    </source>
</evidence>